<evidence type="ECO:0000313" key="1">
    <source>
        <dbReference type="EMBL" id="KAA5547768.1"/>
    </source>
</evidence>
<dbReference type="AlphaFoldDB" id="A0A5M6DJN7"/>
<dbReference type="RefSeq" id="WP_150087686.1">
    <property type="nucleotide sequence ID" value="NZ_VWSF01000004.1"/>
</dbReference>
<gene>
    <name evidence="1" type="ORF">F0145_07420</name>
</gene>
<name>A0A5M6DJN7_9BACT</name>
<dbReference type="EMBL" id="VWSF01000004">
    <property type="protein sequence ID" value="KAA5547768.1"/>
    <property type="molecule type" value="Genomic_DNA"/>
</dbReference>
<evidence type="ECO:0000313" key="2">
    <source>
        <dbReference type="Proteomes" id="UP000323426"/>
    </source>
</evidence>
<keyword evidence="2" id="KW-1185">Reference proteome</keyword>
<protein>
    <submittedName>
        <fullName evidence="1">Uncharacterized protein</fullName>
    </submittedName>
</protein>
<organism evidence="1 2">
    <name type="scientific">Adhaeribacter rhizoryzae</name>
    <dbReference type="NCBI Taxonomy" id="2607907"/>
    <lineage>
        <taxon>Bacteria</taxon>
        <taxon>Pseudomonadati</taxon>
        <taxon>Bacteroidota</taxon>
        <taxon>Cytophagia</taxon>
        <taxon>Cytophagales</taxon>
        <taxon>Hymenobacteraceae</taxon>
        <taxon>Adhaeribacter</taxon>
    </lineage>
</organism>
<reference evidence="1 2" key="1">
    <citation type="submission" date="2019-09" db="EMBL/GenBank/DDBJ databases">
        <title>Genome sequence and assembly of Adhaeribacter sp.</title>
        <authorList>
            <person name="Chhetri G."/>
        </authorList>
    </citation>
    <scope>NUCLEOTIDE SEQUENCE [LARGE SCALE GENOMIC DNA]</scope>
    <source>
        <strain evidence="1 2">DK36</strain>
    </source>
</reference>
<dbReference type="Proteomes" id="UP000323426">
    <property type="component" value="Unassembled WGS sequence"/>
</dbReference>
<proteinExistence type="predicted"/>
<sequence>MLIIIEAAVIILLGLIYVVRERKRRIKKYRSGDIIWVRQNLFNPQRGVLCNWDEASFSYIPDESDELIVKKWIFLARNESYKQRQNN</sequence>
<accession>A0A5M6DJN7</accession>
<comment type="caution">
    <text evidence="1">The sequence shown here is derived from an EMBL/GenBank/DDBJ whole genome shotgun (WGS) entry which is preliminary data.</text>
</comment>